<accession>A0ABT8ARG9</accession>
<evidence type="ECO:0000313" key="1">
    <source>
        <dbReference type="EMBL" id="MDN3572522.1"/>
    </source>
</evidence>
<evidence type="ECO:0008006" key="3">
    <source>
        <dbReference type="Google" id="ProtNLM"/>
    </source>
</evidence>
<keyword evidence="2" id="KW-1185">Reference proteome</keyword>
<proteinExistence type="predicted"/>
<evidence type="ECO:0000313" key="2">
    <source>
        <dbReference type="Proteomes" id="UP001244297"/>
    </source>
</evidence>
<name>A0ABT8ARG9_9HYPH</name>
<dbReference type="Proteomes" id="UP001244297">
    <property type="component" value="Unassembled WGS sequence"/>
</dbReference>
<protein>
    <recommendedName>
        <fullName evidence="3">XRE family transcriptional regulator</fullName>
    </recommendedName>
</protein>
<sequence length="101" mass="11011">MAEHDDGEAHAVGFARVDTAAASERARLQRLLRRVADALQVPEASLYDAVARSSPTKTGSDAPGDDLASQCAALERAFRRIRDPEERRRLLALVQAASERL</sequence>
<organism evidence="1 2">
    <name type="scientific">Methylobacterium longum</name>
    <dbReference type="NCBI Taxonomy" id="767694"/>
    <lineage>
        <taxon>Bacteria</taxon>
        <taxon>Pseudomonadati</taxon>
        <taxon>Pseudomonadota</taxon>
        <taxon>Alphaproteobacteria</taxon>
        <taxon>Hyphomicrobiales</taxon>
        <taxon>Methylobacteriaceae</taxon>
        <taxon>Methylobacterium</taxon>
    </lineage>
</organism>
<dbReference type="RefSeq" id="WP_238292269.1">
    <property type="nucleotide sequence ID" value="NZ_BPQS01000052.1"/>
</dbReference>
<dbReference type="EMBL" id="JAUFPT010000059">
    <property type="protein sequence ID" value="MDN3572522.1"/>
    <property type="molecule type" value="Genomic_DNA"/>
</dbReference>
<reference evidence="2" key="1">
    <citation type="journal article" date="2019" name="Int. J. Syst. Evol. Microbiol.">
        <title>The Global Catalogue of Microorganisms (GCM) 10K type strain sequencing project: providing services to taxonomists for standard genome sequencing and annotation.</title>
        <authorList>
            <consortium name="The Broad Institute Genomics Platform"/>
            <consortium name="The Broad Institute Genome Sequencing Center for Infectious Disease"/>
            <person name="Wu L."/>
            <person name="Ma J."/>
        </authorList>
    </citation>
    <scope>NUCLEOTIDE SEQUENCE [LARGE SCALE GENOMIC DNA]</scope>
    <source>
        <strain evidence="2">CECT 7806</strain>
    </source>
</reference>
<comment type="caution">
    <text evidence="1">The sequence shown here is derived from an EMBL/GenBank/DDBJ whole genome shotgun (WGS) entry which is preliminary data.</text>
</comment>
<gene>
    <name evidence="1" type="ORF">QWZ18_18055</name>
</gene>